<organism evidence="1 2">
    <name type="scientific">Pseudaeromonas paramecii</name>
    <dbReference type="NCBI Taxonomy" id="2138166"/>
    <lineage>
        <taxon>Bacteria</taxon>
        <taxon>Pseudomonadati</taxon>
        <taxon>Pseudomonadota</taxon>
        <taxon>Gammaproteobacteria</taxon>
        <taxon>Aeromonadales</taxon>
        <taxon>Aeromonadaceae</taxon>
        <taxon>Pseudaeromonas</taxon>
    </lineage>
</organism>
<evidence type="ECO:0000313" key="1">
    <source>
        <dbReference type="EMBL" id="GAA4495776.1"/>
    </source>
</evidence>
<reference evidence="2" key="1">
    <citation type="journal article" date="2019" name="Int. J. Syst. Evol. Microbiol.">
        <title>The Global Catalogue of Microorganisms (GCM) 10K type strain sequencing project: providing services to taxonomists for standard genome sequencing and annotation.</title>
        <authorList>
            <consortium name="The Broad Institute Genomics Platform"/>
            <consortium name="The Broad Institute Genome Sequencing Center for Infectious Disease"/>
            <person name="Wu L."/>
            <person name="Ma J."/>
        </authorList>
    </citation>
    <scope>NUCLEOTIDE SEQUENCE [LARGE SCALE GENOMIC DNA]</scope>
    <source>
        <strain evidence="2">JCM 32226</strain>
    </source>
</reference>
<name>A0ABP8Q0M4_9GAMM</name>
<gene>
    <name evidence="1" type="ORF">GCM10023095_09580</name>
</gene>
<proteinExistence type="predicted"/>
<sequence>MFIFHCTGTNGGEAQIRIQALDWTQQGEVQFACNDDGLACLLLQGCRSDIGGYFNLLAGCKPVYVEQWLHYLEEAGKLKQVSCQVLQAGEPEYARRALPEDGELQGLLELVYQVGGFNRLQIARYLKLRQKPSALATRYSKPELERYRLLNEVICRLMRLKRPDGAPSPDR</sequence>
<dbReference type="EMBL" id="BAABFC010000007">
    <property type="protein sequence ID" value="GAA4495776.1"/>
    <property type="molecule type" value="Genomic_DNA"/>
</dbReference>
<evidence type="ECO:0000313" key="2">
    <source>
        <dbReference type="Proteomes" id="UP001501321"/>
    </source>
</evidence>
<dbReference type="Proteomes" id="UP001501321">
    <property type="component" value="Unassembled WGS sequence"/>
</dbReference>
<accession>A0ABP8Q0M4</accession>
<keyword evidence="2" id="KW-1185">Reference proteome</keyword>
<comment type="caution">
    <text evidence="1">The sequence shown here is derived from an EMBL/GenBank/DDBJ whole genome shotgun (WGS) entry which is preliminary data.</text>
</comment>
<dbReference type="RefSeq" id="WP_345010614.1">
    <property type="nucleotide sequence ID" value="NZ_BAABFC010000007.1"/>
</dbReference>
<protein>
    <submittedName>
        <fullName evidence="1">Uncharacterized protein</fullName>
    </submittedName>
</protein>